<dbReference type="EMBL" id="QCYY01003274">
    <property type="protein sequence ID" value="ROT64310.1"/>
    <property type="molecule type" value="Genomic_DNA"/>
</dbReference>
<evidence type="ECO:0000256" key="1">
    <source>
        <dbReference type="SAM" id="MobiDB-lite"/>
    </source>
</evidence>
<organism evidence="2 3">
    <name type="scientific">Penaeus vannamei</name>
    <name type="common">Whiteleg shrimp</name>
    <name type="synonym">Litopenaeus vannamei</name>
    <dbReference type="NCBI Taxonomy" id="6689"/>
    <lineage>
        <taxon>Eukaryota</taxon>
        <taxon>Metazoa</taxon>
        <taxon>Ecdysozoa</taxon>
        <taxon>Arthropoda</taxon>
        <taxon>Crustacea</taxon>
        <taxon>Multicrustacea</taxon>
        <taxon>Malacostraca</taxon>
        <taxon>Eumalacostraca</taxon>
        <taxon>Eucarida</taxon>
        <taxon>Decapoda</taxon>
        <taxon>Dendrobranchiata</taxon>
        <taxon>Penaeoidea</taxon>
        <taxon>Penaeidae</taxon>
        <taxon>Penaeus</taxon>
    </lineage>
</organism>
<comment type="caution">
    <text evidence="2">The sequence shown here is derived from an EMBL/GenBank/DDBJ whole genome shotgun (WGS) entry which is preliminary data.</text>
</comment>
<gene>
    <name evidence="2" type="ORF">C7M84_017752</name>
</gene>
<sequence>MIRGTITRGLYNINFPGRLERILDGDDEHERITLLGRIIRGCVWGGGGDGEGSERCEWTVTGSGEDAPPVQRGRFDPTLAGSSESQHVTTYTLSGTNGFPLFSVFAHQSDDLTNSSRRYDLHTTPPSIEYPIPTHTYTQYTYSHTHTTPYMHLMPLNLAKSTPHLCLPLNPTYTLHLSLFDPHCTLLTLLHPLLLPPPSFPIPSPPPTCLAFPSSPLPFPPSPISFPFPLPTHLPPPFPPSPSLPLFPTSLPHLLYPSSPLSPPPTPLHSPFPSPSFPLPLPFPPFPFPLPPSPTPHLPSFPTSTPLPSPSPPSPPPLLPHFPSPPPPPSPPSHLPTSPAAPSLQSPAKITPRLQIILSLIEWSPEAARNRKWAAGHTILSAGVLAQPDWKVDRLANPLGRA</sequence>
<reference evidence="2 3" key="1">
    <citation type="submission" date="2018-04" db="EMBL/GenBank/DDBJ databases">
        <authorList>
            <person name="Zhang X."/>
            <person name="Yuan J."/>
            <person name="Li F."/>
            <person name="Xiang J."/>
        </authorList>
    </citation>
    <scope>NUCLEOTIDE SEQUENCE [LARGE SCALE GENOMIC DNA]</scope>
    <source>
        <tissue evidence="2">Muscle</tissue>
    </source>
</reference>
<keyword evidence="3" id="KW-1185">Reference proteome</keyword>
<dbReference type="AlphaFoldDB" id="A0A423SJC5"/>
<protein>
    <submittedName>
        <fullName evidence="2">Uncharacterized protein</fullName>
    </submittedName>
</protein>
<evidence type="ECO:0000313" key="2">
    <source>
        <dbReference type="EMBL" id="ROT64310.1"/>
    </source>
</evidence>
<name>A0A423SJC5_PENVA</name>
<proteinExistence type="predicted"/>
<feature type="region of interest" description="Disordered" evidence="1">
    <location>
        <begin position="294"/>
        <end position="346"/>
    </location>
</feature>
<dbReference type="Proteomes" id="UP000283509">
    <property type="component" value="Unassembled WGS sequence"/>
</dbReference>
<reference evidence="2 3" key="2">
    <citation type="submission" date="2019-01" db="EMBL/GenBank/DDBJ databases">
        <title>The decoding of complex shrimp genome reveals the adaptation for benthos swimmer, frequently molting mechanism and breeding impact on genome.</title>
        <authorList>
            <person name="Sun Y."/>
            <person name="Gao Y."/>
            <person name="Yu Y."/>
        </authorList>
    </citation>
    <scope>NUCLEOTIDE SEQUENCE [LARGE SCALE GENOMIC DNA]</scope>
    <source>
        <tissue evidence="2">Muscle</tissue>
    </source>
</reference>
<feature type="compositionally biased region" description="Pro residues" evidence="1">
    <location>
        <begin position="294"/>
        <end position="334"/>
    </location>
</feature>
<accession>A0A423SJC5</accession>
<dbReference type="PRINTS" id="PR01217">
    <property type="entry name" value="PRICHEXTENSN"/>
</dbReference>
<evidence type="ECO:0000313" key="3">
    <source>
        <dbReference type="Proteomes" id="UP000283509"/>
    </source>
</evidence>